<sequence length="551" mass="62231">MEPLLILLVIPFIAFMMLRADSLRRNGLDPQTREAARKSLPVLSVVSWLIAALFLYFGLQEIRTPEVTYRFVFITTARIGLGVGLLFLGWKSWQVSKHLEQADLPLQEVVRRDLEETTARMTAILFILLPFALPAMVLLAFVGFIPLIFVGAANFSKSYILNQLLWAFALATKNQSDLAIEVQALEQVIRREQNSVVRYVFLGLTALVLVTLAGLLFSFNQLFGLYFMVVLIFIAFAYVVRRVRLFFLMERLGVLAASLNHGQPLSKAMGHHPQLFSYDLIGAVDSAAEQGDLSSVLSEIAAADSRNFERKNVAGSLTDTGLLYVVIVFAIFLQIVGFMMYWVIPKFNSIFEDFGIELSRSTQLLVDFSDTFASYWYLLGPLICLPFFPFVAIALMSQENSNWVPNFILRLFPRIETPQLLRRLGYVADQRAPLQPSLKSLAHATPDFSRSRRFERLENRIELGDSLGQALNDEGFVNTREAYSIDNAATSGHLGWVLTSIADSIQQKRRSRSSWALEFIRPLMIIFLAVLVGFFCIAMFMPLVKMLNELS</sequence>
<proteinExistence type="inferred from homology"/>
<feature type="transmembrane region" description="Helical" evidence="7">
    <location>
        <begin position="196"/>
        <end position="217"/>
    </location>
</feature>
<organism evidence="9 10">
    <name type="scientific">Thalassoglobus polymorphus</name>
    <dbReference type="NCBI Taxonomy" id="2527994"/>
    <lineage>
        <taxon>Bacteria</taxon>
        <taxon>Pseudomonadati</taxon>
        <taxon>Planctomycetota</taxon>
        <taxon>Planctomycetia</taxon>
        <taxon>Planctomycetales</taxon>
        <taxon>Planctomycetaceae</taxon>
        <taxon>Thalassoglobus</taxon>
    </lineage>
</organism>
<feature type="domain" description="Type II secretion system protein GspF" evidence="8">
    <location>
        <begin position="421"/>
        <end position="542"/>
    </location>
</feature>
<keyword evidence="6 7" id="KW-0472">Membrane</keyword>
<evidence type="ECO:0000256" key="4">
    <source>
        <dbReference type="ARBA" id="ARBA00022692"/>
    </source>
</evidence>
<feature type="transmembrane region" description="Helical" evidence="7">
    <location>
        <begin position="123"/>
        <end position="150"/>
    </location>
</feature>
<reference evidence="9 10" key="1">
    <citation type="submission" date="2019-02" db="EMBL/GenBank/DDBJ databases">
        <title>Deep-cultivation of Planctomycetes and their phenomic and genomic characterization uncovers novel biology.</title>
        <authorList>
            <person name="Wiegand S."/>
            <person name="Jogler M."/>
            <person name="Boedeker C."/>
            <person name="Pinto D."/>
            <person name="Vollmers J."/>
            <person name="Rivas-Marin E."/>
            <person name="Kohn T."/>
            <person name="Peeters S.H."/>
            <person name="Heuer A."/>
            <person name="Rast P."/>
            <person name="Oberbeckmann S."/>
            <person name="Bunk B."/>
            <person name="Jeske O."/>
            <person name="Meyerdierks A."/>
            <person name="Storesund J.E."/>
            <person name="Kallscheuer N."/>
            <person name="Luecker S."/>
            <person name="Lage O.M."/>
            <person name="Pohl T."/>
            <person name="Merkel B.J."/>
            <person name="Hornburger P."/>
            <person name="Mueller R.-W."/>
            <person name="Bruemmer F."/>
            <person name="Labrenz M."/>
            <person name="Spormann A.M."/>
            <person name="Op den Camp H."/>
            <person name="Overmann J."/>
            <person name="Amann R."/>
            <person name="Jetten M.S.M."/>
            <person name="Mascher T."/>
            <person name="Medema M.H."/>
            <person name="Devos D.P."/>
            <person name="Kaster A.-K."/>
            <person name="Ovreas L."/>
            <person name="Rohde M."/>
            <person name="Galperin M.Y."/>
            <person name="Jogler C."/>
        </authorList>
    </citation>
    <scope>NUCLEOTIDE SEQUENCE [LARGE SCALE GENOMIC DNA]</scope>
    <source>
        <strain evidence="9 10">Mal48</strain>
    </source>
</reference>
<dbReference type="OrthoDB" id="242349at2"/>
<evidence type="ECO:0000256" key="3">
    <source>
        <dbReference type="ARBA" id="ARBA00022475"/>
    </source>
</evidence>
<dbReference type="InterPro" id="IPR018076">
    <property type="entry name" value="T2SS_GspF_dom"/>
</dbReference>
<dbReference type="InterPro" id="IPR003004">
    <property type="entry name" value="GspF/PilC"/>
</dbReference>
<evidence type="ECO:0000313" key="10">
    <source>
        <dbReference type="Proteomes" id="UP000315724"/>
    </source>
</evidence>
<dbReference type="PANTHER" id="PTHR30012:SF0">
    <property type="entry name" value="TYPE II SECRETION SYSTEM PROTEIN F-RELATED"/>
    <property type="match status" value="1"/>
</dbReference>
<keyword evidence="3" id="KW-1003">Cell membrane</keyword>
<dbReference type="KEGG" id="tpol:Mal48_08080"/>
<dbReference type="GO" id="GO:0005886">
    <property type="term" value="C:plasma membrane"/>
    <property type="evidence" value="ECO:0007669"/>
    <property type="project" value="UniProtKB-SubCell"/>
</dbReference>
<dbReference type="Proteomes" id="UP000315724">
    <property type="component" value="Chromosome"/>
</dbReference>
<keyword evidence="5 7" id="KW-1133">Transmembrane helix</keyword>
<feature type="transmembrane region" description="Helical" evidence="7">
    <location>
        <begin position="321"/>
        <end position="344"/>
    </location>
</feature>
<evidence type="ECO:0000259" key="8">
    <source>
        <dbReference type="Pfam" id="PF00482"/>
    </source>
</evidence>
<feature type="transmembrane region" description="Helical" evidence="7">
    <location>
        <begin position="375"/>
        <end position="396"/>
    </location>
</feature>
<feature type="transmembrane region" description="Helical" evidence="7">
    <location>
        <begin position="71"/>
        <end position="90"/>
    </location>
</feature>
<feature type="transmembrane region" description="Helical" evidence="7">
    <location>
        <begin position="519"/>
        <end position="541"/>
    </location>
</feature>
<feature type="transmembrane region" description="Helical" evidence="7">
    <location>
        <begin position="223"/>
        <end position="240"/>
    </location>
</feature>
<evidence type="ECO:0000256" key="7">
    <source>
        <dbReference type="SAM" id="Phobius"/>
    </source>
</evidence>
<evidence type="ECO:0000256" key="2">
    <source>
        <dbReference type="ARBA" id="ARBA00005745"/>
    </source>
</evidence>
<dbReference type="InterPro" id="IPR042094">
    <property type="entry name" value="T2SS_GspF_sf"/>
</dbReference>
<accession>A0A517QIX5</accession>
<evidence type="ECO:0000256" key="1">
    <source>
        <dbReference type="ARBA" id="ARBA00004651"/>
    </source>
</evidence>
<keyword evidence="10" id="KW-1185">Reference proteome</keyword>
<protein>
    <submittedName>
        <fullName evidence="9">Type II secretion system protein F</fullName>
    </submittedName>
</protein>
<comment type="similarity">
    <text evidence="2">Belongs to the GSP F family.</text>
</comment>
<dbReference type="Gene3D" id="1.20.81.30">
    <property type="entry name" value="Type II secretion system (T2SS), domain F"/>
    <property type="match status" value="2"/>
</dbReference>
<gene>
    <name evidence="9" type="primary">gspF</name>
    <name evidence="9" type="ORF">Mal48_08080</name>
</gene>
<dbReference type="RefSeq" id="WP_145196256.1">
    <property type="nucleotide sequence ID" value="NZ_CP036267.1"/>
</dbReference>
<dbReference type="AlphaFoldDB" id="A0A517QIX5"/>
<evidence type="ECO:0000256" key="6">
    <source>
        <dbReference type="ARBA" id="ARBA00023136"/>
    </source>
</evidence>
<dbReference type="PANTHER" id="PTHR30012">
    <property type="entry name" value="GENERAL SECRETION PATHWAY PROTEIN"/>
    <property type="match status" value="1"/>
</dbReference>
<evidence type="ECO:0000256" key="5">
    <source>
        <dbReference type="ARBA" id="ARBA00022989"/>
    </source>
</evidence>
<keyword evidence="4 7" id="KW-0812">Transmembrane</keyword>
<dbReference type="Pfam" id="PF00482">
    <property type="entry name" value="T2SSF"/>
    <property type="match status" value="1"/>
</dbReference>
<comment type="subcellular location">
    <subcellularLocation>
        <location evidence="1">Cell membrane</location>
        <topology evidence="1">Multi-pass membrane protein</topology>
    </subcellularLocation>
</comment>
<name>A0A517QIX5_9PLAN</name>
<dbReference type="EMBL" id="CP036267">
    <property type="protein sequence ID" value="QDT31574.1"/>
    <property type="molecule type" value="Genomic_DNA"/>
</dbReference>
<feature type="transmembrane region" description="Helical" evidence="7">
    <location>
        <begin position="39"/>
        <end position="59"/>
    </location>
</feature>
<evidence type="ECO:0000313" key="9">
    <source>
        <dbReference type="EMBL" id="QDT31574.1"/>
    </source>
</evidence>